<protein>
    <submittedName>
        <fullName evidence="2">Uncharacterized protein</fullName>
    </submittedName>
</protein>
<reference evidence="2" key="1">
    <citation type="submission" date="2023-03" db="EMBL/GenBank/DDBJ databases">
        <title>Chromosome-scale reference genome and RAD-based genetic map of yellow starthistle (Centaurea solstitialis) reveal putative structural variation and QTLs associated with invader traits.</title>
        <authorList>
            <person name="Reatini B."/>
            <person name="Cang F.A."/>
            <person name="Jiang Q."/>
            <person name="Mckibben M.T.W."/>
            <person name="Barker M.S."/>
            <person name="Rieseberg L.H."/>
            <person name="Dlugosch K.M."/>
        </authorList>
    </citation>
    <scope>NUCLEOTIDE SEQUENCE</scope>
    <source>
        <strain evidence="2">CAN-66</strain>
        <tissue evidence="2">Leaf</tissue>
    </source>
</reference>
<feature type="compositionally biased region" description="Basic and acidic residues" evidence="1">
    <location>
        <begin position="1"/>
        <end position="17"/>
    </location>
</feature>
<keyword evidence="3" id="KW-1185">Reference proteome</keyword>
<feature type="region of interest" description="Disordered" evidence="1">
    <location>
        <begin position="1"/>
        <end position="21"/>
    </location>
</feature>
<organism evidence="2 3">
    <name type="scientific">Centaurea solstitialis</name>
    <name type="common">yellow star-thistle</name>
    <dbReference type="NCBI Taxonomy" id="347529"/>
    <lineage>
        <taxon>Eukaryota</taxon>
        <taxon>Viridiplantae</taxon>
        <taxon>Streptophyta</taxon>
        <taxon>Embryophyta</taxon>
        <taxon>Tracheophyta</taxon>
        <taxon>Spermatophyta</taxon>
        <taxon>Magnoliopsida</taxon>
        <taxon>eudicotyledons</taxon>
        <taxon>Gunneridae</taxon>
        <taxon>Pentapetalae</taxon>
        <taxon>asterids</taxon>
        <taxon>campanulids</taxon>
        <taxon>Asterales</taxon>
        <taxon>Asteraceae</taxon>
        <taxon>Carduoideae</taxon>
        <taxon>Cardueae</taxon>
        <taxon>Centaureinae</taxon>
        <taxon>Centaurea</taxon>
    </lineage>
</organism>
<proteinExistence type="predicted"/>
<dbReference type="EMBL" id="JARYMX010000005">
    <property type="protein sequence ID" value="KAJ9547050.1"/>
    <property type="molecule type" value="Genomic_DNA"/>
</dbReference>
<comment type="caution">
    <text evidence="2">The sequence shown here is derived from an EMBL/GenBank/DDBJ whole genome shotgun (WGS) entry which is preliminary data.</text>
</comment>
<sequence>MKVEAIPRGRLHQREGNHGGYGVGLSVLDWLYEVDKFFNIMDITNQQRVKIVANKFYAGVGAWWESMQDQC</sequence>
<name>A0AA38SQL9_9ASTR</name>
<dbReference type="AlphaFoldDB" id="A0AA38SQL9"/>
<evidence type="ECO:0000256" key="1">
    <source>
        <dbReference type="SAM" id="MobiDB-lite"/>
    </source>
</evidence>
<dbReference type="Proteomes" id="UP001172457">
    <property type="component" value="Chromosome 5"/>
</dbReference>
<evidence type="ECO:0000313" key="3">
    <source>
        <dbReference type="Proteomes" id="UP001172457"/>
    </source>
</evidence>
<gene>
    <name evidence="2" type="ORF">OSB04_019593</name>
</gene>
<evidence type="ECO:0000313" key="2">
    <source>
        <dbReference type="EMBL" id="KAJ9547050.1"/>
    </source>
</evidence>
<accession>A0AA38SQL9</accession>